<dbReference type="Proteomes" id="UP000829196">
    <property type="component" value="Unassembled WGS sequence"/>
</dbReference>
<accession>A0A8T3C1G1</accession>
<comment type="caution">
    <text evidence="1">The sequence shown here is derived from an EMBL/GenBank/DDBJ whole genome shotgun (WGS) entry which is preliminary data.</text>
</comment>
<dbReference type="EMBL" id="JAGYWB010000005">
    <property type="protein sequence ID" value="KAI0523363.1"/>
    <property type="molecule type" value="Genomic_DNA"/>
</dbReference>
<dbReference type="AlphaFoldDB" id="A0A8T3C1G1"/>
<reference evidence="1" key="1">
    <citation type="journal article" date="2022" name="Front. Genet.">
        <title>Chromosome-Scale Assembly of the Dendrobium nobile Genome Provides Insights Into the Molecular Mechanism of the Biosynthesis of the Medicinal Active Ingredient of Dendrobium.</title>
        <authorList>
            <person name="Xu Q."/>
            <person name="Niu S.-C."/>
            <person name="Li K.-L."/>
            <person name="Zheng P.-J."/>
            <person name="Zhang X.-J."/>
            <person name="Jia Y."/>
            <person name="Liu Y."/>
            <person name="Niu Y.-X."/>
            <person name="Yu L.-H."/>
            <person name="Chen D.-F."/>
            <person name="Zhang G.-Q."/>
        </authorList>
    </citation>
    <scope>NUCLEOTIDE SEQUENCE</scope>
    <source>
        <tissue evidence="1">Leaf</tissue>
    </source>
</reference>
<protein>
    <submittedName>
        <fullName evidence="1">Uncharacterized protein</fullName>
    </submittedName>
</protein>
<name>A0A8T3C1G1_DENNO</name>
<evidence type="ECO:0000313" key="1">
    <source>
        <dbReference type="EMBL" id="KAI0523363.1"/>
    </source>
</evidence>
<gene>
    <name evidence="1" type="ORF">KFK09_005758</name>
</gene>
<evidence type="ECO:0000313" key="2">
    <source>
        <dbReference type="Proteomes" id="UP000829196"/>
    </source>
</evidence>
<organism evidence="1 2">
    <name type="scientific">Dendrobium nobile</name>
    <name type="common">Orchid</name>
    <dbReference type="NCBI Taxonomy" id="94219"/>
    <lineage>
        <taxon>Eukaryota</taxon>
        <taxon>Viridiplantae</taxon>
        <taxon>Streptophyta</taxon>
        <taxon>Embryophyta</taxon>
        <taxon>Tracheophyta</taxon>
        <taxon>Spermatophyta</taxon>
        <taxon>Magnoliopsida</taxon>
        <taxon>Liliopsida</taxon>
        <taxon>Asparagales</taxon>
        <taxon>Orchidaceae</taxon>
        <taxon>Epidendroideae</taxon>
        <taxon>Malaxideae</taxon>
        <taxon>Dendrobiinae</taxon>
        <taxon>Dendrobium</taxon>
    </lineage>
</organism>
<keyword evidence="2" id="KW-1185">Reference proteome</keyword>
<proteinExistence type="predicted"/>
<sequence length="64" mass="7010">MDGWDELGELLDEFHLSKEWLGADGKGHGKDMPCGKGFWSPFVHGSNGGHLISIQGLRLNAGRF</sequence>